<dbReference type="InterPro" id="IPR001647">
    <property type="entry name" value="HTH_TetR"/>
</dbReference>
<dbReference type="EMBL" id="BJXK01000020">
    <property type="protein sequence ID" value="GEM81309.1"/>
    <property type="molecule type" value="Genomic_DNA"/>
</dbReference>
<keyword evidence="3" id="KW-1133">Transmembrane helix</keyword>
<dbReference type="OrthoDB" id="9151800at2"/>
<dbReference type="PRINTS" id="PR00455">
    <property type="entry name" value="HTHTETR"/>
</dbReference>
<sequence length="214" mass="24453">MSKKTIRVGRQTAEEAQKTRHDILNGAFELFSTKGFDSTSIRQIGTHAGVSHSTIQHHFGSKLDIWFAIVDRHNAAYLADLNQALDQSKTTDLNNLNLFKNAVAVLINTLFEHPKMLRLICMEYDVSNERSQYLTRILIPTHQHISKLFTAAKKESKQLEIYNEDTFLIVLLGLVSSPILFPILSNLLNNTRMNCPDFKKHYQSLIMNSLFGEY</sequence>
<proteinExistence type="predicted"/>
<dbReference type="AlphaFoldDB" id="A0A511QVC3"/>
<dbReference type="Gene3D" id="1.10.357.10">
    <property type="entry name" value="Tetracycline Repressor, domain 2"/>
    <property type="match status" value="1"/>
</dbReference>
<keyword evidence="3" id="KW-0472">Membrane</keyword>
<evidence type="ECO:0000256" key="2">
    <source>
        <dbReference type="PROSITE-ProRule" id="PRU00335"/>
    </source>
</evidence>
<organism evidence="5 6">
    <name type="scientific">Vibrio superstes NBRC 103154</name>
    <dbReference type="NCBI Taxonomy" id="1219062"/>
    <lineage>
        <taxon>Bacteria</taxon>
        <taxon>Pseudomonadati</taxon>
        <taxon>Pseudomonadota</taxon>
        <taxon>Gammaproteobacteria</taxon>
        <taxon>Vibrionales</taxon>
        <taxon>Vibrionaceae</taxon>
        <taxon>Vibrio</taxon>
    </lineage>
</organism>
<dbReference type="InterPro" id="IPR009057">
    <property type="entry name" value="Homeodomain-like_sf"/>
</dbReference>
<feature type="domain" description="HTH tetR-type" evidence="4">
    <location>
        <begin position="17"/>
        <end position="77"/>
    </location>
</feature>
<keyword evidence="6" id="KW-1185">Reference proteome</keyword>
<evidence type="ECO:0000256" key="1">
    <source>
        <dbReference type="ARBA" id="ARBA00023125"/>
    </source>
</evidence>
<dbReference type="SUPFAM" id="SSF46689">
    <property type="entry name" value="Homeodomain-like"/>
    <property type="match status" value="1"/>
</dbReference>
<dbReference type="GO" id="GO:0003677">
    <property type="term" value="F:DNA binding"/>
    <property type="evidence" value="ECO:0007669"/>
    <property type="project" value="UniProtKB-UniRule"/>
</dbReference>
<evidence type="ECO:0000256" key="3">
    <source>
        <dbReference type="SAM" id="Phobius"/>
    </source>
</evidence>
<evidence type="ECO:0000259" key="4">
    <source>
        <dbReference type="PROSITE" id="PS50977"/>
    </source>
</evidence>
<evidence type="ECO:0000313" key="6">
    <source>
        <dbReference type="Proteomes" id="UP000321113"/>
    </source>
</evidence>
<dbReference type="PROSITE" id="PS50977">
    <property type="entry name" value="HTH_TETR_2"/>
    <property type="match status" value="1"/>
</dbReference>
<reference evidence="5 6" key="1">
    <citation type="submission" date="2019-07" db="EMBL/GenBank/DDBJ databases">
        <title>Whole genome shotgun sequence of Vibrio superstes NBRC 103154.</title>
        <authorList>
            <person name="Hosoyama A."/>
            <person name="Uohara A."/>
            <person name="Ohji S."/>
            <person name="Ichikawa N."/>
        </authorList>
    </citation>
    <scope>NUCLEOTIDE SEQUENCE [LARGE SCALE GENOMIC DNA]</scope>
    <source>
        <strain evidence="5 6">NBRC 103154</strain>
    </source>
</reference>
<dbReference type="Proteomes" id="UP000321113">
    <property type="component" value="Unassembled WGS sequence"/>
</dbReference>
<accession>A0A511QVC3</accession>
<dbReference type="RefSeq" id="WP_119010088.1">
    <property type="nucleotide sequence ID" value="NZ_BJXK01000020.1"/>
</dbReference>
<evidence type="ECO:0000313" key="5">
    <source>
        <dbReference type="EMBL" id="GEM81309.1"/>
    </source>
</evidence>
<dbReference type="InterPro" id="IPR050624">
    <property type="entry name" value="HTH-type_Tx_Regulator"/>
</dbReference>
<dbReference type="PANTHER" id="PTHR43479:SF11">
    <property type="entry name" value="ACREF_ENVCD OPERON REPRESSOR-RELATED"/>
    <property type="match status" value="1"/>
</dbReference>
<feature type="transmembrane region" description="Helical" evidence="3">
    <location>
        <begin position="166"/>
        <end position="184"/>
    </location>
</feature>
<keyword evidence="3" id="KW-0812">Transmembrane</keyword>
<feature type="DNA-binding region" description="H-T-H motif" evidence="2">
    <location>
        <begin position="40"/>
        <end position="59"/>
    </location>
</feature>
<name>A0A511QVC3_9VIBR</name>
<comment type="caution">
    <text evidence="5">The sequence shown here is derived from an EMBL/GenBank/DDBJ whole genome shotgun (WGS) entry which is preliminary data.</text>
</comment>
<gene>
    <name evidence="5" type="ORF">VSU01S_35540</name>
</gene>
<protein>
    <recommendedName>
        <fullName evidence="4">HTH tetR-type domain-containing protein</fullName>
    </recommendedName>
</protein>
<keyword evidence="1 2" id="KW-0238">DNA-binding</keyword>
<dbReference type="Pfam" id="PF00440">
    <property type="entry name" value="TetR_N"/>
    <property type="match status" value="1"/>
</dbReference>
<dbReference type="PANTHER" id="PTHR43479">
    <property type="entry name" value="ACREF/ENVCD OPERON REPRESSOR-RELATED"/>
    <property type="match status" value="1"/>
</dbReference>